<organism evidence="2">
    <name type="scientific">Rhipicephalus appendiculatus</name>
    <name type="common">Brown ear tick</name>
    <dbReference type="NCBI Taxonomy" id="34631"/>
    <lineage>
        <taxon>Eukaryota</taxon>
        <taxon>Metazoa</taxon>
        <taxon>Ecdysozoa</taxon>
        <taxon>Arthropoda</taxon>
        <taxon>Chelicerata</taxon>
        <taxon>Arachnida</taxon>
        <taxon>Acari</taxon>
        <taxon>Parasitiformes</taxon>
        <taxon>Ixodida</taxon>
        <taxon>Ixodoidea</taxon>
        <taxon>Ixodidae</taxon>
        <taxon>Rhipicephalinae</taxon>
        <taxon>Rhipicephalus</taxon>
        <taxon>Rhipicephalus</taxon>
    </lineage>
</organism>
<name>A0A131YHV5_RHIAP</name>
<protein>
    <submittedName>
        <fullName evidence="2">Lipocalin</fullName>
    </submittedName>
</protein>
<dbReference type="SUPFAM" id="SSF50814">
    <property type="entry name" value="Lipocalins"/>
    <property type="match status" value="1"/>
</dbReference>
<accession>A0A131YHV5</accession>
<dbReference type="InterPro" id="IPR012674">
    <property type="entry name" value="Calycin"/>
</dbReference>
<reference evidence="2" key="1">
    <citation type="journal article" date="2016" name="Ticks Tick Borne Dis.">
        <title>De novo assembly and annotation of the salivary gland transcriptome of Rhipicephalus appendiculatus male and female ticks during blood feeding.</title>
        <authorList>
            <person name="de Castro M.H."/>
            <person name="de Klerk D."/>
            <person name="Pienaar R."/>
            <person name="Latif A.A."/>
            <person name="Rees D.J."/>
            <person name="Mans B.J."/>
        </authorList>
    </citation>
    <scope>NUCLEOTIDE SEQUENCE</scope>
    <source>
        <tissue evidence="2">Salivary glands</tissue>
    </source>
</reference>
<dbReference type="AlphaFoldDB" id="A0A131YHV5"/>
<evidence type="ECO:0000256" key="1">
    <source>
        <dbReference type="SAM" id="SignalP"/>
    </source>
</evidence>
<keyword evidence="1" id="KW-0732">Signal</keyword>
<feature type="signal peptide" evidence="1">
    <location>
        <begin position="1"/>
        <end position="25"/>
    </location>
</feature>
<dbReference type="EMBL" id="GEDV01010475">
    <property type="protein sequence ID" value="JAP78082.1"/>
    <property type="molecule type" value="Transcribed_RNA"/>
</dbReference>
<proteinExistence type="predicted"/>
<sequence length="219" mass="25209">MLPSTAPSHVLILLFTCTIGVGSTGNNIENNDNFDGARNLIKVLNTSELYWVYYQTYSNSFSASINNKNFTIETTCIRYNMTGLSSVEYNFTRYQTTESITDADNFTGRFIYPNETDKKAPTSMNVYEAGASNPDEMWILLYTDPETHKCNVYEIRPADNKLTDEKRRCEMHIKDSQVRLRPTHGCDEVYKEKCSGKRYEPYKPQCTNKGNEENIIVYK</sequence>
<feature type="chain" id="PRO_5007285207" evidence="1">
    <location>
        <begin position="26"/>
        <end position="219"/>
    </location>
</feature>
<dbReference type="Gene3D" id="2.40.128.20">
    <property type="match status" value="1"/>
</dbReference>
<evidence type="ECO:0000313" key="2">
    <source>
        <dbReference type="EMBL" id="JAP78082.1"/>
    </source>
</evidence>